<evidence type="ECO:0000313" key="10">
    <source>
        <dbReference type="Proteomes" id="UP001239445"/>
    </source>
</evidence>
<dbReference type="GO" id="GO:0005789">
    <property type="term" value="C:endoplasmic reticulum membrane"/>
    <property type="evidence" value="ECO:0007669"/>
    <property type="project" value="UniProtKB-SubCell"/>
</dbReference>
<evidence type="ECO:0000256" key="5">
    <source>
        <dbReference type="ARBA" id="ARBA00022989"/>
    </source>
</evidence>
<evidence type="ECO:0000256" key="1">
    <source>
        <dbReference type="ARBA" id="ARBA00004477"/>
    </source>
</evidence>
<organism evidence="9 10">
    <name type="scientific">Echria macrotheca</name>
    <dbReference type="NCBI Taxonomy" id="438768"/>
    <lineage>
        <taxon>Eukaryota</taxon>
        <taxon>Fungi</taxon>
        <taxon>Dikarya</taxon>
        <taxon>Ascomycota</taxon>
        <taxon>Pezizomycotina</taxon>
        <taxon>Sordariomycetes</taxon>
        <taxon>Sordariomycetidae</taxon>
        <taxon>Sordariales</taxon>
        <taxon>Schizotheciaceae</taxon>
        <taxon>Echria</taxon>
    </lineage>
</organism>
<sequence length="189" mass="21496">MTQYNRSFKNHIWLVWALLQLPIILFIDGLDFLPPSLYLPATSPLHVFHALKADYIAQHNDPIAQWSPATAAGHDSWMGLFVYAELVLSLPILLFTVYRLCVQRRGTSGAHELALLVYAFETAFTTLTCIHDTLYWDPQVYSVEARKTLVVNMYSPWLIVPSIMFIDMASRILGRIRVADAAVETKKTN</sequence>
<keyword evidence="3 7" id="KW-0812">Transmembrane</keyword>
<evidence type="ECO:0000256" key="3">
    <source>
        <dbReference type="ARBA" id="ARBA00022692"/>
    </source>
</evidence>
<dbReference type="PANTHER" id="PTHR31204">
    <property type="entry name" value="SIGMA INTRACELLULAR RECEPTOR 2"/>
    <property type="match status" value="1"/>
</dbReference>
<dbReference type="EMBL" id="MU839840">
    <property type="protein sequence ID" value="KAK1752014.1"/>
    <property type="molecule type" value="Genomic_DNA"/>
</dbReference>
<evidence type="ECO:0000256" key="2">
    <source>
        <dbReference type="ARBA" id="ARBA00009096"/>
    </source>
</evidence>
<keyword evidence="6 7" id="KW-0472">Membrane</keyword>
<feature type="transmembrane region" description="Helical" evidence="7">
    <location>
        <begin position="113"/>
        <end position="134"/>
    </location>
</feature>
<feature type="transmembrane region" description="Helical" evidence="7">
    <location>
        <begin position="12"/>
        <end position="30"/>
    </location>
</feature>
<comment type="subcellular location">
    <subcellularLocation>
        <location evidence="1">Endoplasmic reticulum membrane</location>
        <topology evidence="1">Multi-pass membrane protein</topology>
    </subcellularLocation>
</comment>
<dbReference type="Pfam" id="PF05241">
    <property type="entry name" value="EBP"/>
    <property type="match status" value="1"/>
</dbReference>
<evidence type="ECO:0000256" key="4">
    <source>
        <dbReference type="ARBA" id="ARBA00022824"/>
    </source>
</evidence>
<evidence type="ECO:0000256" key="6">
    <source>
        <dbReference type="ARBA" id="ARBA00023136"/>
    </source>
</evidence>
<feature type="transmembrane region" description="Helical" evidence="7">
    <location>
        <begin position="154"/>
        <end position="173"/>
    </location>
</feature>
<dbReference type="PANTHER" id="PTHR31204:SF1">
    <property type="entry name" value="SIGMA INTRACELLULAR RECEPTOR 2"/>
    <property type="match status" value="1"/>
</dbReference>
<feature type="domain" description="EXPERA" evidence="8">
    <location>
        <begin position="9"/>
        <end position="165"/>
    </location>
</feature>
<name>A0AAJ0B784_9PEZI</name>
<evidence type="ECO:0000259" key="8">
    <source>
        <dbReference type="PROSITE" id="PS51751"/>
    </source>
</evidence>
<keyword evidence="4 7" id="KW-0256">Endoplasmic reticulum</keyword>
<proteinExistence type="inferred from homology"/>
<dbReference type="PROSITE" id="PS51751">
    <property type="entry name" value="EXPERA"/>
    <property type="match status" value="1"/>
</dbReference>
<dbReference type="InterPro" id="IPR051987">
    <property type="entry name" value="Sigma-2_receptor-like"/>
</dbReference>
<dbReference type="Proteomes" id="UP001239445">
    <property type="component" value="Unassembled WGS sequence"/>
</dbReference>
<accession>A0AAJ0B784</accession>
<protein>
    <recommendedName>
        <fullName evidence="7">Efficient mitochondria targeting-associated protein 19</fullName>
    </recommendedName>
</protein>
<dbReference type="InterPro" id="IPR016964">
    <property type="entry name" value="Sigma2_recept"/>
</dbReference>
<comment type="similarity">
    <text evidence="2">Belongs to the TMEM97/sigma-2 receptor family.</text>
</comment>
<gene>
    <name evidence="9" type="ORF">QBC47DRAFT_389454</name>
</gene>
<feature type="transmembrane region" description="Helical" evidence="7">
    <location>
        <begin position="80"/>
        <end position="101"/>
    </location>
</feature>
<dbReference type="AlphaFoldDB" id="A0AAJ0B784"/>
<reference evidence="9" key="1">
    <citation type="submission" date="2023-06" db="EMBL/GenBank/DDBJ databases">
        <title>Genome-scale phylogeny and comparative genomics of the fungal order Sordariales.</title>
        <authorList>
            <consortium name="Lawrence Berkeley National Laboratory"/>
            <person name="Hensen N."/>
            <person name="Bonometti L."/>
            <person name="Westerberg I."/>
            <person name="Brannstrom I.O."/>
            <person name="Guillou S."/>
            <person name="Cros-Aarteil S."/>
            <person name="Calhoun S."/>
            <person name="Haridas S."/>
            <person name="Kuo A."/>
            <person name="Mondo S."/>
            <person name="Pangilinan J."/>
            <person name="Riley R."/>
            <person name="Labutti K."/>
            <person name="Andreopoulos B."/>
            <person name="Lipzen A."/>
            <person name="Chen C."/>
            <person name="Yanf M."/>
            <person name="Daum C."/>
            <person name="Ng V."/>
            <person name="Clum A."/>
            <person name="Steindorff A."/>
            <person name="Ohm R."/>
            <person name="Martin F."/>
            <person name="Silar P."/>
            <person name="Natvig D."/>
            <person name="Lalanne C."/>
            <person name="Gautier V."/>
            <person name="Ament-Velasquez S.L."/>
            <person name="Kruys A."/>
            <person name="Hutchinson M.I."/>
            <person name="Powell A.J."/>
            <person name="Barry K."/>
            <person name="Miller A.N."/>
            <person name="Grigoriev I.V."/>
            <person name="Debuchy R."/>
            <person name="Gladieux P."/>
            <person name="Thoren M.H."/>
            <person name="Johannesson H."/>
        </authorList>
    </citation>
    <scope>NUCLEOTIDE SEQUENCE</scope>
    <source>
        <strain evidence="9">PSN4</strain>
    </source>
</reference>
<evidence type="ECO:0000313" key="9">
    <source>
        <dbReference type="EMBL" id="KAK1752014.1"/>
    </source>
</evidence>
<dbReference type="InterPro" id="IPR033118">
    <property type="entry name" value="EXPERA"/>
</dbReference>
<keyword evidence="10" id="KW-1185">Reference proteome</keyword>
<comment type="caution">
    <text evidence="9">The sequence shown here is derived from an EMBL/GenBank/DDBJ whole genome shotgun (WGS) entry which is preliminary data.</text>
</comment>
<dbReference type="PIRSF" id="PIRSF031032">
    <property type="entry name" value="TMP_97_prd"/>
    <property type="match status" value="1"/>
</dbReference>
<evidence type="ECO:0000256" key="7">
    <source>
        <dbReference type="PIRNR" id="PIRNR031032"/>
    </source>
</evidence>
<keyword evidence="5 7" id="KW-1133">Transmembrane helix</keyword>